<dbReference type="InterPro" id="IPR032330">
    <property type="entry name" value="EF-G-binding_C"/>
</dbReference>
<dbReference type="GO" id="GO:0008270">
    <property type="term" value="F:zinc ion binding"/>
    <property type="evidence" value="ECO:0007669"/>
    <property type="project" value="UniProtKB-KW"/>
</dbReference>
<accession>A0A1I4CVA6</accession>
<organism evidence="3 4">
    <name type="scientific">Brevibacillus centrosporus</name>
    <dbReference type="NCBI Taxonomy" id="54910"/>
    <lineage>
        <taxon>Bacteria</taxon>
        <taxon>Bacillati</taxon>
        <taxon>Bacillota</taxon>
        <taxon>Bacilli</taxon>
        <taxon>Bacillales</taxon>
        <taxon>Paenibacillaceae</taxon>
        <taxon>Brevibacillus</taxon>
    </lineage>
</organism>
<dbReference type="Proteomes" id="UP000198915">
    <property type="component" value="Unassembled WGS sequence"/>
</dbReference>
<evidence type="ECO:0000259" key="2">
    <source>
        <dbReference type="Pfam" id="PF16571"/>
    </source>
</evidence>
<dbReference type="EMBL" id="FORT01000021">
    <property type="protein sequence ID" value="SFK84733.1"/>
    <property type="molecule type" value="Genomic_DNA"/>
</dbReference>
<sequence length="212" mass="24054">MPPFMKSYQYNYIKAQTKILLNGLSSSSDASVHRARKDIAKENVANLFPVLSEEQQLLLYPIAQIAETADVKRYLSELQPYVIPFPVITDQTLKKLFPKAKKLKAPSIKDLNLQEHSYVSWQDDGTQKKFVIAEYQGKLVGFNGTFTPMNQKGMCAICNRLGEVGMFITEIKSSGDGSYLKRGNYVCQDSQSCNQQITMIEKLDDFVRMMTQ</sequence>
<dbReference type="Gene3D" id="1.20.1280.250">
    <property type="match status" value="1"/>
</dbReference>
<keyword evidence="3" id="KW-0479">Metal-binding</keyword>
<feature type="domain" description="Elongation factor G-binding protein C-terminal treble-clef zinc-finger" evidence="2">
    <location>
        <begin position="100"/>
        <end position="199"/>
    </location>
</feature>
<keyword evidence="3" id="KW-0863">Zinc-finger</keyword>
<feature type="domain" description="Elongation factor G-binding protein N-terminal" evidence="1">
    <location>
        <begin position="4"/>
        <end position="86"/>
    </location>
</feature>
<gene>
    <name evidence="3" type="ORF">SAMN05518846_12194</name>
</gene>
<proteinExistence type="predicted"/>
<evidence type="ECO:0000259" key="1">
    <source>
        <dbReference type="Pfam" id="PF07299"/>
    </source>
</evidence>
<keyword evidence="3" id="KW-0862">Zinc</keyword>
<evidence type="ECO:0000313" key="3">
    <source>
        <dbReference type="EMBL" id="SFK84733.1"/>
    </source>
</evidence>
<evidence type="ECO:0000313" key="4">
    <source>
        <dbReference type="Proteomes" id="UP000198915"/>
    </source>
</evidence>
<keyword evidence="4" id="KW-1185">Reference proteome</keyword>
<name>A0A1I4CVA6_9BACL</name>
<dbReference type="STRING" id="1884381.SAMN05518846_12194"/>
<protein>
    <submittedName>
        <fullName evidence="3">FBP C-terminal treble-clef zinc-finger</fullName>
    </submittedName>
</protein>
<dbReference type="AlphaFoldDB" id="A0A1I4CVA6"/>
<dbReference type="CDD" id="cd16342">
    <property type="entry name" value="FusC_FusB"/>
    <property type="match status" value="1"/>
</dbReference>
<dbReference type="InterPro" id="IPR010841">
    <property type="entry name" value="EF-G-binding_N"/>
</dbReference>
<dbReference type="InterPro" id="IPR038344">
    <property type="entry name" value="EF-G_N_sf"/>
</dbReference>
<dbReference type="Pfam" id="PF16571">
    <property type="entry name" value="FBP_C"/>
    <property type="match status" value="1"/>
</dbReference>
<dbReference type="Pfam" id="PF07299">
    <property type="entry name" value="EF-G-binding_N"/>
    <property type="match status" value="1"/>
</dbReference>
<dbReference type="RefSeq" id="WP_092275909.1">
    <property type="nucleotide sequence ID" value="NZ_FORT01000021.1"/>
</dbReference>
<reference evidence="4" key="1">
    <citation type="submission" date="2016-10" db="EMBL/GenBank/DDBJ databases">
        <authorList>
            <person name="Varghese N."/>
            <person name="Submissions S."/>
        </authorList>
    </citation>
    <scope>NUCLEOTIDE SEQUENCE [LARGE SCALE GENOMIC DNA]</scope>
    <source>
        <strain evidence="4">OK042</strain>
    </source>
</reference>